<dbReference type="SUPFAM" id="SSF116734">
    <property type="entry name" value="DNA methylase specificity domain"/>
    <property type="match status" value="2"/>
</dbReference>
<proteinExistence type="inferred from homology"/>
<dbReference type="InterPro" id="IPR000055">
    <property type="entry name" value="Restrct_endonuc_typeI_TRD"/>
</dbReference>
<dbReference type="Proteomes" id="UP000245368">
    <property type="component" value="Chromosome"/>
</dbReference>
<comment type="similarity">
    <text evidence="1">Belongs to the type-I restriction system S methylase family.</text>
</comment>
<dbReference type="InterPro" id="IPR044946">
    <property type="entry name" value="Restrct_endonuc_typeI_TRD_sf"/>
</dbReference>
<dbReference type="EMBL" id="CP029494">
    <property type="protein sequence ID" value="AWN22134.1"/>
    <property type="molecule type" value="Genomic_DNA"/>
</dbReference>
<dbReference type="REBASE" id="252745">
    <property type="entry name" value="S2.Dsp17ORF1815P"/>
</dbReference>
<evidence type="ECO:0000256" key="4">
    <source>
        <dbReference type="SAM" id="MobiDB-lite"/>
    </source>
</evidence>
<organism evidence="6 7">
    <name type="scientific">Deinococcus irradiatisoli</name>
    <dbReference type="NCBI Taxonomy" id="2202254"/>
    <lineage>
        <taxon>Bacteria</taxon>
        <taxon>Thermotogati</taxon>
        <taxon>Deinococcota</taxon>
        <taxon>Deinococci</taxon>
        <taxon>Deinococcales</taxon>
        <taxon>Deinococcaceae</taxon>
        <taxon>Deinococcus</taxon>
    </lineage>
</organism>
<gene>
    <name evidence="6" type="ORF">DKM44_01835</name>
</gene>
<dbReference type="InterPro" id="IPR051212">
    <property type="entry name" value="Type-I_RE_S_subunit"/>
</dbReference>
<evidence type="ECO:0000313" key="6">
    <source>
        <dbReference type="EMBL" id="AWN22134.1"/>
    </source>
</evidence>
<dbReference type="OrthoDB" id="9811611at2"/>
<evidence type="ECO:0000256" key="1">
    <source>
        <dbReference type="ARBA" id="ARBA00010923"/>
    </source>
</evidence>
<dbReference type="KEGG" id="dez:DKM44_01835"/>
<evidence type="ECO:0000256" key="2">
    <source>
        <dbReference type="ARBA" id="ARBA00022747"/>
    </source>
</evidence>
<feature type="compositionally biased region" description="Polar residues" evidence="4">
    <location>
        <begin position="311"/>
        <end position="324"/>
    </location>
</feature>
<dbReference type="Pfam" id="PF01420">
    <property type="entry name" value="Methylase_S"/>
    <property type="match status" value="1"/>
</dbReference>
<evidence type="ECO:0000259" key="5">
    <source>
        <dbReference type="Pfam" id="PF01420"/>
    </source>
</evidence>
<feature type="region of interest" description="Disordered" evidence="4">
    <location>
        <begin position="311"/>
        <end position="343"/>
    </location>
</feature>
<sequence length="343" mass="38027">MTAVDEQHKPEVEQLPAGWMRTTIDSVVLPVASITERSRPIGIINYIDIGCIDNTRQVITQPQTLTWSKAPSRAQQVVQPGDIVFSTVRTYLKNIALVPVTPEQAIASTGFCILRAGDEATSKFLFYLVLSRGFLEPLGRIQRGTSYPAVRDSDVQEQPIALPPLPEQQRIVAKIEELFSKLDAGVAELKRTQVLLKRYRHSLLHAAVTGELSRGWREAQQGELEDAGELLKRILEERRAKWAASGRKGKYVEPKGPDVTGLPELPQGWVWASVEQLLSGIRTGTGEPPQDMPSEYPILRSSSVRQGQIDYSNARFISSPSPSDKLQENDLLLSRGQKSRVAG</sequence>
<evidence type="ECO:0000313" key="7">
    <source>
        <dbReference type="Proteomes" id="UP000245368"/>
    </source>
</evidence>
<evidence type="ECO:0000256" key="3">
    <source>
        <dbReference type="ARBA" id="ARBA00023125"/>
    </source>
</evidence>
<dbReference type="GO" id="GO:0003677">
    <property type="term" value="F:DNA binding"/>
    <property type="evidence" value="ECO:0007669"/>
    <property type="project" value="UniProtKB-KW"/>
</dbReference>
<dbReference type="RefSeq" id="WP_109824928.1">
    <property type="nucleotide sequence ID" value="NZ_CP029494.1"/>
</dbReference>
<dbReference type="GO" id="GO:0009307">
    <property type="term" value="P:DNA restriction-modification system"/>
    <property type="evidence" value="ECO:0007669"/>
    <property type="project" value="UniProtKB-KW"/>
</dbReference>
<feature type="domain" description="Type I restriction modification DNA specificity" evidence="5">
    <location>
        <begin position="71"/>
        <end position="180"/>
    </location>
</feature>
<dbReference type="AlphaFoldDB" id="A0A2Z3JLJ6"/>
<reference evidence="6 7" key="1">
    <citation type="submission" date="2018-05" db="EMBL/GenBank/DDBJ databases">
        <title>Complete Genome Sequence of Deinococcus sp. strain 17bor-2.</title>
        <authorList>
            <person name="Srinivasan S."/>
        </authorList>
    </citation>
    <scope>NUCLEOTIDE SEQUENCE [LARGE SCALE GENOMIC DNA]</scope>
    <source>
        <strain evidence="6 7">17bor-2</strain>
    </source>
</reference>
<protein>
    <recommendedName>
        <fullName evidence="5">Type I restriction modification DNA specificity domain-containing protein</fullName>
    </recommendedName>
</protein>
<dbReference type="PANTHER" id="PTHR43140">
    <property type="entry name" value="TYPE-1 RESTRICTION ENZYME ECOKI SPECIFICITY PROTEIN"/>
    <property type="match status" value="1"/>
</dbReference>
<dbReference type="Gene3D" id="3.90.220.20">
    <property type="entry name" value="DNA methylase specificity domains"/>
    <property type="match status" value="2"/>
</dbReference>
<keyword evidence="7" id="KW-1185">Reference proteome</keyword>
<accession>A0A2Z3JLJ6</accession>
<keyword evidence="3" id="KW-0238">DNA-binding</keyword>
<name>A0A2Z3JLJ6_9DEIO</name>
<keyword evidence="2" id="KW-0680">Restriction system</keyword>
<dbReference type="PANTHER" id="PTHR43140:SF1">
    <property type="entry name" value="TYPE I RESTRICTION ENZYME ECOKI SPECIFICITY SUBUNIT"/>
    <property type="match status" value="1"/>
</dbReference>